<evidence type="ECO:0000313" key="2">
    <source>
        <dbReference type="Proteomes" id="UP000182486"/>
    </source>
</evidence>
<evidence type="ECO:0000313" key="1">
    <source>
        <dbReference type="EMBL" id="OJF15473.1"/>
    </source>
</evidence>
<organism evidence="1 2">
    <name type="scientific">Couchioplanes caeruleus subsp. caeruleus</name>
    <dbReference type="NCBI Taxonomy" id="56427"/>
    <lineage>
        <taxon>Bacteria</taxon>
        <taxon>Bacillati</taxon>
        <taxon>Actinomycetota</taxon>
        <taxon>Actinomycetes</taxon>
        <taxon>Micromonosporales</taxon>
        <taxon>Micromonosporaceae</taxon>
        <taxon>Couchioplanes</taxon>
    </lineage>
</organism>
<accession>A0A1K0FRQ8</accession>
<protein>
    <submittedName>
        <fullName evidence="1">Uncharacterized protein</fullName>
    </submittedName>
</protein>
<keyword evidence="2" id="KW-1185">Reference proteome</keyword>
<name>A0A1K0FRQ8_9ACTN</name>
<comment type="caution">
    <text evidence="1">The sequence shown here is derived from an EMBL/GenBank/DDBJ whole genome shotgun (WGS) entry which is preliminary data.</text>
</comment>
<dbReference type="RefSeq" id="WP_071803438.1">
    <property type="nucleotide sequence ID" value="NZ_MEIA01000017.1"/>
</dbReference>
<sequence length="108" mass="11421">MGRVPGPGVPASPERTRHRLTQLLATSAAHWLSDSPASMPTGDATHWGGRALALARRIGDLETEMHALVNVGSCRLQQGDRAGASQMEQAHAAAGAANKIKDLWCWAS</sequence>
<dbReference type="Proteomes" id="UP000182486">
    <property type="component" value="Unassembled WGS sequence"/>
</dbReference>
<reference evidence="1 2" key="1">
    <citation type="submission" date="2016-09" db="EMBL/GenBank/DDBJ databases">
        <title>Couchioplanes caeruleus draft genome sequence.</title>
        <authorList>
            <person name="Sheehan J."/>
            <person name="Caffrey P."/>
        </authorList>
    </citation>
    <scope>NUCLEOTIDE SEQUENCE [LARGE SCALE GENOMIC DNA]</scope>
    <source>
        <strain evidence="1 2">DSM 43634</strain>
    </source>
</reference>
<gene>
    <name evidence="1" type="ORF">BG844_04365</name>
</gene>
<dbReference type="EMBL" id="MEIA01000017">
    <property type="protein sequence ID" value="OJF15473.1"/>
    <property type="molecule type" value="Genomic_DNA"/>
</dbReference>
<proteinExistence type="predicted"/>
<dbReference type="AlphaFoldDB" id="A0A1K0FRQ8"/>